<name>A0A1Y1Y844_9PLEO</name>
<dbReference type="InterPro" id="IPR011009">
    <property type="entry name" value="Kinase-like_dom_sf"/>
</dbReference>
<reference evidence="2 3" key="1">
    <citation type="submission" date="2016-07" db="EMBL/GenBank/DDBJ databases">
        <title>Pervasive Adenine N6-methylation of Active Genes in Fungi.</title>
        <authorList>
            <consortium name="DOE Joint Genome Institute"/>
            <person name="Mondo S.J."/>
            <person name="Dannebaum R.O."/>
            <person name="Kuo R.C."/>
            <person name="Labutti K."/>
            <person name="Haridas S."/>
            <person name="Kuo A."/>
            <person name="Salamov A."/>
            <person name="Ahrendt S.R."/>
            <person name="Lipzen A."/>
            <person name="Sullivan W."/>
            <person name="Andreopoulos W.B."/>
            <person name="Clum A."/>
            <person name="Lindquist E."/>
            <person name="Daum C."/>
            <person name="Ramamoorthy G.K."/>
            <person name="Gryganskyi A."/>
            <person name="Culley D."/>
            <person name="Magnuson J.K."/>
            <person name="James T.Y."/>
            <person name="O'Malley M.A."/>
            <person name="Stajich J.E."/>
            <person name="Spatafora J.W."/>
            <person name="Visel A."/>
            <person name="Grigoriev I.V."/>
        </authorList>
    </citation>
    <scope>NUCLEOTIDE SEQUENCE [LARGE SCALE GENOMIC DNA]</scope>
    <source>
        <strain evidence="2 3">CBS 115471</strain>
    </source>
</reference>
<evidence type="ECO:0000313" key="2">
    <source>
        <dbReference type="EMBL" id="ORX93754.1"/>
    </source>
</evidence>
<evidence type="ECO:0000259" key="1">
    <source>
        <dbReference type="SMART" id="SM00220"/>
    </source>
</evidence>
<dbReference type="GO" id="GO:0004672">
    <property type="term" value="F:protein kinase activity"/>
    <property type="evidence" value="ECO:0007669"/>
    <property type="project" value="InterPro"/>
</dbReference>
<keyword evidence="3" id="KW-1185">Reference proteome</keyword>
<dbReference type="AlphaFoldDB" id="A0A1Y1Y844"/>
<sequence>MVFIEHSFHGGTSPQHRLRVGRAHHGRVWTARSENEEYVLKDIPSDVFSNFNELIKPHLINSNSPYIRLPYDSIPNQHVKPDNIMVDYHQECQDVKIERVQGHLRGELNKPTDMYSFGAMCVYSILGRVIFDCGALPSIIRLQRQISYFPDRYSFNGFIHHVRDNEFDMQTLSDLWDDRAADCHSYRPFSGWKEVDDASLLDAVVGSMQLDPKRRFSAQQALEHEWFQGPDIE</sequence>
<proteinExistence type="predicted"/>
<dbReference type="SUPFAM" id="SSF56112">
    <property type="entry name" value="Protein kinase-like (PK-like)"/>
    <property type="match status" value="1"/>
</dbReference>
<accession>A0A1Y1Y844</accession>
<dbReference type="STRING" id="1231657.A0A1Y1Y844"/>
<dbReference type="GO" id="GO:0005524">
    <property type="term" value="F:ATP binding"/>
    <property type="evidence" value="ECO:0007669"/>
    <property type="project" value="InterPro"/>
</dbReference>
<gene>
    <name evidence="2" type="ORF">BCR34DRAFT_629305</name>
</gene>
<feature type="domain" description="Protein kinase" evidence="1">
    <location>
        <begin position="14"/>
        <end position="227"/>
    </location>
</feature>
<dbReference type="OrthoDB" id="4062651at2759"/>
<protein>
    <recommendedName>
        <fullName evidence="1">Protein kinase domain-containing protein</fullName>
    </recommendedName>
</protein>
<comment type="caution">
    <text evidence="2">The sequence shown here is derived from an EMBL/GenBank/DDBJ whole genome shotgun (WGS) entry which is preliminary data.</text>
</comment>
<evidence type="ECO:0000313" key="3">
    <source>
        <dbReference type="Proteomes" id="UP000193144"/>
    </source>
</evidence>
<dbReference type="Gene3D" id="1.10.510.10">
    <property type="entry name" value="Transferase(Phosphotransferase) domain 1"/>
    <property type="match status" value="1"/>
</dbReference>
<organism evidence="2 3">
    <name type="scientific">Clohesyomyces aquaticus</name>
    <dbReference type="NCBI Taxonomy" id="1231657"/>
    <lineage>
        <taxon>Eukaryota</taxon>
        <taxon>Fungi</taxon>
        <taxon>Dikarya</taxon>
        <taxon>Ascomycota</taxon>
        <taxon>Pezizomycotina</taxon>
        <taxon>Dothideomycetes</taxon>
        <taxon>Pleosporomycetidae</taxon>
        <taxon>Pleosporales</taxon>
        <taxon>Lindgomycetaceae</taxon>
        <taxon>Clohesyomyces</taxon>
    </lineage>
</organism>
<dbReference type="SMART" id="SM00220">
    <property type="entry name" value="S_TKc"/>
    <property type="match status" value="1"/>
</dbReference>
<dbReference type="EMBL" id="MCFA01000329">
    <property type="protein sequence ID" value="ORX93754.1"/>
    <property type="molecule type" value="Genomic_DNA"/>
</dbReference>
<dbReference type="Proteomes" id="UP000193144">
    <property type="component" value="Unassembled WGS sequence"/>
</dbReference>
<dbReference type="InterPro" id="IPR000719">
    <property type="entry name" value="Prot_kinase_dom"/>
</dbReference>